<accession>A0A923HQ43</accession>
<dbReference type="CDD" id="cd02619">
    <property type="entry name" value="Peptidase_C1"/>
    <property type="match status" value="1"/>
</dbReference>
<dbReference type="AlphaFoldDB" id="A0A923HQ43"/>
<evidence type="ECO:0000259" key="2">
    <source>
        <dbReference type="SMART" id="SM00645"/>
    </source>
</evidence>
<feature type="domain" description="Peptidase C1A papain C-terminal" evidence="2">
    <location>
        <begin position="32"/>
        <end position="244"/>
    </location>
</feature>
<evidence type="ECO:0000256" key="1">
    <source>
        <dbReference type="ARBA" id="ARBA00008455"/>
    </source>
</evidence>
<dbReference type="PROSITE" id="PS00639">
    <property type="entry name" value="THIOL_PROTEASE_HIS"/>
    <property type="match status" value="1"/>
</dbReference>
<comment type="caution">
    <text evidence="3">The sequence shown here is derived from an EMBL/GenBank/DDBJ whole genome shotgun (WGS) entry which is preliminary data.</text>
</comment>
<name>A0A923HQ43_9BURK</name>
<protein>
    <submittedName>
        <fullName evidence="3">C1 family peptidase</fullName>
    </submittedName>
</protein>
<keyword evidence="4" id="KW-1185">Reference proteome</keyword>
<dbReference type="Gene3D" id="3.90.70.10">
    <property type="entry name" value="Cysteine proteinases"/>
    <property type="match status" value="1"/>
</dbReference>
<dbReference type="SUPFAM" id="SSF54001">
    <property type="entry name" value="Cysteine proteinases"/>
    <property type="match status" value="1"/>
</dbReference>
<dbReference type="PANTHER" id="PTHR12411">
    <property type="entry name" value="CYSTEINE PROTEASE FAMILY C1-RELATED"/>
    <property type="match status" value="1"/>
</dbReference>
<proteinExistence type="inferred from homology"/>
<dbReference type="Pfam" id="PF00112">
    <property type="entry name" value="Peptidase_C1"/>
    <property type="match status" value="1"/>
</dbReference>
<dbReference type="SMART" id="SM00645">
    <property type="entry name" value="Pept_C1"/>
    <property type="match status" value="1"/>
</dbReference>
<sequence length="256" mass="29300">MPKISPGFGWIPDELDYRDHRFNADPALLRQLPQKIDLRPHCPPVFNQGEKIGSCTANAVCNAFRYNLIRQGSEQRFMPSRLFLHYNARALVGKQRQNHGAQIRDAMKSLSKQGVCRESAWPYVAKHYAKRPPAEAYTQALDHQSVWYQRVPHELLELKACLAEGYPFVFGVTLYEAFDSAQVAKTGNLPMPKKKEKSIGGHAVLAVGYDDRTQRFIVMNSWGPDWGKKGYFTIPYEYVCSQRLASDFWTLRMVEA</sequence>
<comment type="similarity">
    <text evidence="1">Belongs to the peptidase C1 family.</text>
</comment>
<dbReference type="Proteomes" id="UP000627446">
    <property type="component" value="Unassembled WGS sequence"/>
</dbReference>
<dbReference type="InterPro" id="IPR038765">
    <property type="entry name" value="Papain-like_cys_pep_sf"/>
</dbReference>
<dbReference type="InterPro" id="IPR000668">
    <property type="entry name" value="Peptidase_C1A_C"/>
</dbReference>
<dbReference type="EMBL" id="JACOFZ010000001">
    <property type="protein sequence ID" value="MBC3881210.1"/>
    <property type="molecule type" value="Genomic_DNA"/>
</dbReference>
<dbReference type="GO" id="GO:0006508">
    <property type="term" value="P:proteolysis"/>
    <property type="evidence" value="ECO:0007669"/>
    <property type="project" value="InterPro"/>
</dbReference>
<gene>
    <name evidence="3" type="ORF">H8K36_07500</name>
</gene>
<reference evidence="3" key="1">
    <citation type="submission" date="2020-08" db="EMBL/GenBank/DDBJ databases">
        <title>Novel species isolated from subtropical streams in China.</title>
        <authorList>
            <person name="Lu H."/>
        </authorList>
    </citation>
    <scope>NUCLEOTIDE SEQUENCE</scope>
    <source>
        <strain evidence="3">LX22W</strain>
    </source>
</reference>
<dbReference type="RefSeq" id="WP_186914283.1">
    <property type="nucleotide sequence ID" value="NZ_JACOFZ010000001.1"/>
</dbReference>
<evidence type="ECO:0000313" key="3">
    <source>
        <dbReference type="EMBL" id="MBC3881210.1"/>
    </source>
</evidence>
<dbReference type="InterPro" id="IPR025660">
    <property type="entry name" value="Pept_his_AS"/>
</dbReference>
<evidence type="ECO:0000313" key="4">
    <source>
        <dbReference type="Proteomes" id="UP000627446"/>
    </source>
</evidence>
<dbReference type="InterPro" id="IPR013128">
    <property type="entry name" value="Peptidase_C1A"/>
</dbReference>
<dbReference type="GO" id="GO:0008234">
    <property type="term" value="F:cysteine-type peptidase activity"/>
    <property type="evidence" value="ECO:0007669"/>
    <property type="project" value="InterPro"/>
</dbReference>
<organism evidence="3 4">
    <name type="scientific">Undibacterium nitidum</name>
    <dbReference type="NCBI Taxonomy" id="2762298"/>
    <lineage>
        <taxon>Bacteria</taxon>
        <taxon>Pseudomonadati</taxon>
        <taxon>Pseudomonadota</taxon>
        <taxon>Betaproteobacteria</taxon>
        <taxon>Burkholderiales</taxon>
        <taxon>Oxalobacteraceae</taxon>
        <taxon>Undibacterium</taxon>
    </lineage>
</organism>